<sequence length="898" mass="100056">MSNATSWFTAARTGDCRYILQHKQAFAKTVDSTFPHSSALILAAQSSQTPAAKLLLPSERGMQNKHGWSALHFAAYQNNQILAKLLAPFENNLKTSSQFKNIPPGASAAQVAAISGNNEILSIFGQEFEYLNLPFDLSLSAERDNLGRTKLHYYAVKGQLNNFQDENSAFIKVVDNQQKTALMIAAESGNISVVQALINYESGIQGGIQGNTALMIAIENKKNALVQILAEKEAKIQNQVGLTAMMLAAKDGNLDAVKLLVDQEKRIQTSQQFNQFPAGTTALMLAEFYGRNEVVVFLKDHEQDLVNSKNQTYKQIEKLSSSNVRQYSPRRNFNYEVAPSNVLPAQQSNLINQLQNSNGPKDNQLEITREVLRSISTQNDNSEVILTIQEKLGQTKEQMATMEARLQFKEKEISELKQFVHMKPCESCKDKQDIIREKTSEIEVLKKDLKEVEQELRHSKERIMELSVLADKQQRLELQLQQIYDSLINGDLMNANSIAYDNDAVEKIRLYKDEIYNLKAENLNLTDRVNNMNQELIQLKDKIEHLEQENKELMEQNLALKSQIPTDMAEQLEELIRENEDLKDQLASFQATQMETLSSAPELQSELTTLKEQVEQLKQADPMLLTRLNNDRQQLAALKNELAQLDPLNEVVEENMEPEAAAMCAADNTADELTNQLAAISVADPTAPTQAAEIERQIADLTKSVEALKGAPVDLPVSQYADQAELAALREELEQLRAAPVTTEPLAAAESADQDLAEKLAASEQELTALKEELEQLRAAPAPTGNYFPLLPSSSPSLPLSRSKSNSSSRLILCYSPDLITTGNSQPLSRTNSPNLTPSTRSSKRTWSPKLPLCAPLTTPPMSLPTNSLPSVLPTRPPPLKQLRSNARLLILRSRQKH</sequence>
<gene>
    <name evidence="4" type="ORF">SS50377_12798</name>
</gene>
<reference evidence="4" key="1">
    <citation type="journal article" date="2014" name="PLoS Genet.">
        <title>The Genome of Spironucleus salmonicida Highlights a Fish Pathogen Adapted to Fluctuating Environments.</title>
        <authorList>
            <person name="Xu F."/>
            <person name="Jerlstrom-Hultqvist J."/>
            <person name="Einarsson E."/>
            <person name="Astvaldsson A."/>
            <person name="Svard S.G."/>
            <person name="Andersson J.O."/>
        </authorList>
    </citation>
    <scope>NUCLEOTIDE SEQUENCE</scope>
</reference>
<dbReference type="VEuPathDB" id="GiardiaDB:SS50377_20800"/>
<dbReference type="Gene3D" id="1.25.40.20">
    <property type="entry name" value="Ankyrin repeat-containing domain"/>
    <property type="match status" value="1"/>
</dbReference>
<dbReference type="InterPro" id="IPR036770">
    <property type="entry name" value="Ankyrin_rpt-contain_sf"/>
</dbReference>
<feature type="coiled-coil region" evidence="2">
    <location>
        <begin position="746"/>
        <end position="780"/>
    </location>
</feature>
<protein>
    <submittedName>
        <fullName evidence="4">Ankyrin repeat-containing protein</fullName>
    </submittedName>
</protein>
<organism evidence="4">
    <name type="scientific">Spironucleus salmonicida</name>
    <dbReference type="NCBI Taxonomy" id="348837"/>
    <lineage>
        <taxon>Eukaryota</taxon>
        <taxon>Metamonada</taxon>
        <taxon>Diplomonadida</taxon>
        <taxon>Hexamitidae</taxon>
        <taxon>Hexamitinae</taxon>
        <taxon>Spironucleus</taxon>
    </lineage>
</organism>
<dbReference type="PANTHER" id="PTHR24120">
    <property type="entry name" value="GH07239P"/>
    <property type="match status" value="1"/>
</dbReference>
<dbReference type="Pfam" id="PF12796">
    <property type="entry name" value="Ank_2"/>
    <property type="match status" value="2"/>
</dbReference>
<dbReference type="PROSITE" id="PS50088">
    <property type="entry name" value="ANK_REPEAT"/>
    <property type="match status" value="1"/>
</dbReference>
<evidence type="ECO:0000256" key="2">
    <source>
        <dbReference type="SAM" id="Coils"/>
    </source>
</evidence>
<proteinExistence type="predicted"/>
<evidence type="ECO:0000256" key="1">
    <source>
        <dbReference type="PROSITE-ProRule" id="PRU00023"/>
    </source>
</evidence>
<keyword evidence="1" id="KW-0040">ANK repeat</keyword>
<dbReference type="PANTHER" id="PTHR24120:SF4">
    <property type="entry name" value="GH07239P"/>
    <property type="match status" value="1"/>
</dbReference>
<dbReference type="SUPFAM" id="SSF48403">
    <property type="entry name" value="Ankyrin repeat"/>
    <property type="match status" value="2"/>
</dbReference>
<feature type="coiled-coil region" evidence="2">
    <location>
        <begin position="515"/>
        <end position="645"/>
    </location>
</feature>
<feature type="region of interest" description="Disordered" evidence="3">
    <location>
        <begin position="823"/>
        <end position="850"/>
    </location>
</feature>
<keyword evidence="2" id="KW-0175">Coiled coil</keyword>
<feature type="compositionally biased region" description="Polar residues" evidence="3">
    <location>
        <begin position="823"/>
        <end position="841"/>
    </location>
</feature>
<dbReference type="InterPro" id="IPR002110">
    <property type="entry name" value="Ankyrin_rpt"/>
</dbReference>
<dbReference type="SMART" id="SM00248">
    <property type="entry name" value="ANK"/>
    <property type="match status" value="5"/>
</dbReference>
<dbReference type="Pfam" id="PF00023">
    <property type="entry name" value="Ank"/>
    <property type="match status" value="1"/>
</dbReference>
<accession>V6LQY7</accession>
<feature type="coiled-coil region" evidence="2">
    <location>
        <begin position="392"/>
        <end position="469"/>
    </location>
</feature>
<evidence type="ECO:0000313" key="4">
    <source>
        <dbReference type="EMBL" id="EST47092.1"/>
    </source>
</evidence>
<dbReference type="EMBL" id="KI546047">
    <property type="protein sequence ID" value="EST47092.1"/>
    <property type="molecule type" value="Genomic_DNA"/>
</dbReference>
<feature type="repeat" description="ANK" evidence="1">
    <location>
        <begin position="240"/>
        <end position="272"/>
    </location>
</feature>
<name>V6LQY7_9EUKA</name>
<dbReference type="Gene3D" id="1.20.5.340">
    <property type="match status" value="1"/>
</dbReference>
<dbReference type="AlphaFoldDB" id="V6LQY7"/>
<evidence type="ECO:0000256" key="3">
    <source>
        <dbReference type="SAM" id="MobiDB-lite"/>
    </source>
</evidence>